<organism evidence="1 2">
    <name type="scientific">Gluconobacter oxydans NBRC 3293</name>
    <dbReference type="NCBI Taxonomy" id="1315969"/>
    <lineage>
        <taxon>Bacteria</taxon>
        <taxon>Pseudomonadati</taxon>
        <taxon>Pseudomonadota</taxon>
        <taxon>Alphaproteobacteria</taxon>
        <taxon>Acetobacterales</taxon>
        <taxon>Acetobacteraceae</taxon>
        <taxon>Gluconobacter</taxon>
    </lineage>
</organism>
<accession>A0A829WX76</accession>
<evidence type="ECO:0000313" key="1">
    <source>
        <dbReference type="EMBL" id="GEM16464.1"/>
    </source>
</evidence>
<protein>
    <submittedName>
        <fullName evidence="1">Uncharacterized protein</fullName>
    </submittedName>
</protein>
<evidence type="ECO:0000313" key="2">
    <source>
        <dbReference type="Proteomes" id="UP000484858"/>
    </source>
</evidence>
<comment type="caution">
    <text evidence="1">The sequence shown here is derived from an EMBL/GenBank/DDBJ whole genome shotgun (WGS) entry which is preliminary data.</text>
</comment>
<dbReference type="AlphaFoldDB" id="A0A829WX76"/>
<dbReference type="EMBL" id="BARJ01000005">
    <property type="protein sequence ID" value="GEM16464.1"/>
    <property type="molecule type" value="Genomic_DNA"/>
</dbReference>
<reference evidence="1 2" key="1">
    <citation type="submission" date="2013-04" db="EMBL/GenBank/DDBJ databases">
        <title>Gluconobacter oxydans NBRC 3293 whole genome sequence.</title>
        <authorList>
            <person name="Matsutani M."/>
            <person name="Yakushi T."/>
            <person name="Matsushita K."/>
        </authorList>
    </citation>
    <scope>NUCLEOTIDE SEQUENCE [LARGE SCALE GENOMIC DNA]</scope>
    <source>
        <strain evidence="1 2">NBRC 3293</strain>
    </source>
</reference>
<dbReference type="Proteomes" id="UP000484858">
    <property type="component" value="Unassembled WGS sequence"/>
</dbReference>
<proteinExistence type="predicted"/>
<gene>
    <name evidence="1" type="ORF">NBRC3293_0961</name>
</gene>
<sequence>MNLSLRFFAPFSHDGRIDESARRSHTHFGFEIGQRKQKILTRDPELL</sequence>
<name>A0A829WX76_GLUOY</name>